<evidence type="ECO:0000313" key="1">
    <source>
        <dbReference type="EMBL" id="RKQ92261.1"/>
    </source>
</evidence>
<dbReference type="Gene3D" id="3.60.10.10">
    <property type="entry name" value="Endonuclease/exonuclease/phosphatase"/>
    <property type="match status" value="1"/>
</dbReference>
<keyword evidence="2" id="KW-1185">Reference proteome</keyword>
<sequence>MRRSLLDDFSAALDGWEWDVAILQEVPPWWPAVLGQRCGASARWVLTSRNFGLAVRRRVSERDPERLKANGGGCNAILVRGAVHGHRVVRLTWWPERRWAHAVTVDSGLTVVNLHASTHRDAWAARDVARAAAAWSGVSPLLLGGDLNLRRPALDGMTWLGGNHVDHFFGRGVEPLGPAEVLDRGELSDHPPIRVSLVARTPAA</sequence>
<dbReference type="SUPFAM" id="SSF56219">
    <property type="entry name" value="DNase I-like"/>
    <property type="match status" value="1"/>
</dbReference>
<dbReference type="GO" id="GO:0003824">
    <property type="term" value="F:catalytic activity"/>
    <property type="evidence" value="ECO:0007669"/>
    <property type="project" value="InterPro"/>
</dbReference>
<dbReference type="AlphaFoldDB" id="A0A660LHI5"/>
<name>A0A660LHI5_9ACTN</name>
<dbReference type="Proteomes" id="UP000278962">
    <property type="component" value="Unassembled WGS sequence"/>
</dbReference>
<accession>A0A660LHI5</accession>
<organism evidence="1 2">
    <name type="scientific">Solirubrobacter pauli</name>
    <dbReference type="NCBI Taxonomy" id="166793"/>
    <lineage>
        <taxon>Bacteria</taxon>
        <taxon>Bacillati</taxon>
        <taxon>Actinomycetota</taxon>
        <taxon>Thermoleophilia</taxon>
        <taxon>Solirubrobacterales</taxon>
        <taxon>Solirubrobacteraceae</taxon>
        <taxon>Solirubrobacter</taxon>
    </lineage>
</organism>
<comment type="caution">
    <text evidence="1">The sequence shown here is derived from an EMBL/GenBank/DDBJ whole genome shotgun (WGS) entry which is preliminary data.</text>
</comment>
<evidence type="ECO:0000313" key="2">
    <source>
        <dbReference type="Proteomes" id="UP000278962"/>
    </source>
</evidence>
<dbReference type="InterPro" id="IPR036691">
    <property type="entry name" value="Endo/exonu/phosph_ase_sf"/>
</dbReference>
<protein>
    <submittedName>
        <fullName evidence="1">Uncharacterized protein</fullName>
    </submittedName>
</protein>
<reference evidence="1 2" key="1">
    <citation type="submission" date="2018-10" db="EMBL/GenBank/DDBJ databases">
        <title>Genomic Encyclopedia of Archaeal and Bacterial Type Strains, Phase II (KMG-II): from individual species to whole genera.</title>
        <authorList>
            <person name="Goeker M."/>
        </authorList>
    </citation>
    <scope>NUCLEOTIDE SEQUENCE [LARGE SCALE GENOMIC DNA]</scope>
    <source>
        <strain evidence="1 2">DSM 14954</strain>
    </source>
</reference>
<proteinExistence type="predicted"/>
<dbReference type="EMBL" id="RBIL01000001">
    <property type="protein sequence ID" value="RKQ92261.1"/>
    <property type="molecule type" value="Genomic_DNA"/>
</dbReference>
<gene>
    <name evidence="1" type="ORF">C8N24_2104</name>
</gene>